<proteinExistence type="predicted"/>
<organism evidence="2 3">
    <name type="scientific">Natranaerovirga pectinivora</name>
    <dbReference type="NCBI Taxonomy" id="682400"/>
    <lineage>
        <taxon>Bacteria</taxon>
        <taxon>Bacillati</taxon>
        <taxon>Bacillota</taxon>
        <taxon>Clostridia</taxon>
        <taxon>Lachnospirales</taxon>
        <taxon>Natranaerovirgaceae</taxon>
        <taxon>Natranaerovirga</taxon>
    </lineage>
</organism>
<sequence length="81" mass="9173">MKKFIVGITFLSLSVILYCTIHVIAVMHMPRITSWSGSRYYLAIKATNGTLPFYISIIMGIVGLLLISSEIYNEYAIKNRI</sequence>
<dbReference type="EMBL" id="SMAL01000003">
    <property type="protein sequence ID" value="TCT15603.1"/>
    <property type="molecule type" value="Genomic_DNA"/>
</dbReference>
<evidence type="ECO:0000256" key="1">
    <source>
        <dbReference type="SAM" id="Phobius"/>
    </source>
</evidence>
<dbReference type="OrthoDB" id="2662105at2"/>
<feature type="transmembrane region" description="Helical" evidence="1">
    <location>
        <begin position="51"/>
        <end position="72"/>
    </location>
</feature>
<reference evidence="2 3" key="1">
    <citation type="submission" date="2019-03" db="EMBL/GenBank/DDBJ databases">
        <title>Genomic Encyclopedia of Type Strains, Phase IV (KMG-IV): sequencing the most valuable type-strain genomes for metagenomic binning, comparative biology and taxonomic classification.</title>
        <authorList>
            <person name="Goeker M."/>
        </authorList>
    </citation>
    <scope>NUCLEOTIDE SEQUENCE [LARGE SCALE GENOMIC DNA]</scope>
    <source>
        <strain evidence="2 3">DSM 24629</strain>
    </source>
</reference>
<keyword evidence="3" id="KW-1185">Reference proteome</keyword>
<dbReference type="AlphaFoldDB" id="A0A4R3MMT4"/>
<gene>
    <name evidence="2" type="ORF">EDC18_103311</name>
</gene>
<dbReference type="RefSeq" id="WP_132251438.1">
    <property type="nucleotide sequence ID" value="NZ_SMAL01000003.1"/>
</dbReference>
<keyword evidence="1" id="KW-0472">Membrane</keyword>
<keyword evidence="1" id="KW-0812">Transmembrane</keyword>
<accession>A0A4R3MMT4</accession>
<protein>
    <submittedName>
        <fullName evidence="2">Uncharacterized protein</fullName>
    </submittedName>
</protein>
<evidence type="ECO:0000313" key="3">
    <source>
        <dbReference type="Proteomes" id="UP000294902"/>
    </source>
</evidence>
<comment type="caution">
    <text evidence="2">The sequence shown here is derived from an EMBL/GenBank/DDBJ whole genome shotgun (WGS) entry which is preliminary data.</text>
</comment>
<dbReference type="Proteomes" id="UP000294902">
    <property type="component" value="Unassembled WGS sequence"/>
</dbReference>
<feature type="transmembrane region" description="Helical" evidence="1">
    <location>
        <begin position="7"/>
        <end position="31"/>
    </location>
</feature>
<evidence type="ECO:0000313" key="2">
    <source>
        <dbReference type="EMBL" id="TCT15603.1"/>
    </source>
</evidence>
<name>A0A4R3MMT4_9FIRM</name>
<keyword evidence="1" id="KW-1133">Transmembrane helix</keyword>